<keyword evidence="3" id="KW-1185">Reference proteome</keyword>
<name>A0AAD9H386_9PEZI</name>
<protein>
    <submittedName>
        <fullName evidence="2">Uncharacterized protein</fullName>
    </submittedName>
</protein>
<gene>
    <name evidence="2" type="ORF">LX32DRAFT_646871</name>
</gene>
<reference evidence="2" key="1">
    <citation type="submission" date="2021-06" db="EMBL/GenBank/DDBJ databases">
        <title>Comparative genomics, transcriptomics and evolutionary studies reveal genomic signatures of adaptation to plant cell wall in hemibiotrophic fungi.</title>
        <authorList>
            <consortium name="DOE Joint Genome Institute"/>
            <person name="Baroncelli R."/>
            <person name="Diaz J.F."/>
            <person name="Benocci T."/>
            <person name="Peng M."/>
            <person name="Battaglia E."/>
            <person name="Haridas S."/>
            <person name="Andreopoulos W."/>
            <person name="Labutti K."/>
            <person name="Pangilinan J."/>
            <person name="Floch G.L."/>
            <person name="Makela M.R."/>
            <person name="Henrissat B."/>
            <person name="Grigoriev I.V."/>
            <person name="Crouch J.A."/>
            <person name="De Vries R.P."/>
            <person name="Sukno S.A."/>
            <person name="Thon M.R."/>
        </authorList>
    </citation>
    <scope>NUCLEOTIDE SEQUENCE</scope>
    <source>
        <strain evidence="2">MAFF235873</strain>
    </source>
</reference>
<evidence type="ECO:0000313" key="2">
    <source>
        <dbReference type="EMBL" id="KAK2020976.1"/>
    </source>
</evidence>
<evidence type="ECO:0000256" key="1">
    <source>
        <dbReference type="SAM" id="MobiDB-lite"/>
    </source>
</evidence>
<proteinExistence type="predicted"/>
<dbReference type="AlphaFoldDB" id="A0AAD9H386"/>
<comment type="caution">
    <text evidence="2">The sequence shown here is derived from an EMBL/GenBank/DDBJ whole genome shotgun (WGS) entry which is preliminary data.</text>
</comment>
<accession>A0AAD9H386</accession>
<feature type="region of interest" description="Disordered" evidence="1">
    <location>
        <begin position="66"/>
        <end position="86"/>
    </location>
</feature>
<sequence>MVAFNSVRRPSTALLACRTTPAVCSCPSSSDTPKVGKTSLPKEGLAIWHRLNPGRAPSMSWAVTKRCPTSSTSKKPPYRGQALPPL</sequence>
<organism evidence="2 3">
    <name type="scientific">Colletotrichum zoysiae</name>
    <dbReference type="NCBI Taxonomy" id="1216348"/>
    <lineage>
        <taxon>Eukaryota</taxon>
        <taxon>Fungi</taxon>
        <taxon>Dikarya</taxon>
        <taxon>Ascomycota</taxon>
        <taxon>Pezizomycotina</taxon>
        <taxon>Sordariomycetes</taxon>
        <taxon>Hypocreomycetidae</taxon>
        <taxon>Glomerellales</taxon>
        <taxon>Glomerellaceae</taxon>
        <taxon>Colletotrichum</taxon>
        <taxon>Colletotrichum graminicola species complex</taxon>
    </lineage>
</organism>
<dbReference type="EMBL" id="MU843151">
    <property type="protein sequence ID" value="KAK2020976.1"/>
    <property type="molecule type" value="Genomic_DNA"/>
</dbReference>
<evidence type="ECO:0000313" key="3">
    <source>
        <dbReference type="Proteomes" id="UP001232148"/>
    </source>
</evidence>
<dbReference type="Proteomes" id="UP001232148">
    <property type="component" value="Unassembled WGS sequence"/>
</dbReference>